<feature type="domain" description="Sigma-54 factor interaction" evidence="5">
    <location>
        <begin position="21"/>
        <end position="218"/>
    </location>
</feature>
<dbReference type="InterPro" id="IPR025944">
    <property type="entry name" value="Sigma_54_int_dom_CS"/>
</dbReference>
<reference evidence="7" key="1">
    <citation type="submission" date="2011-02" db="EMBL/GenBank/DDBJ databases">
        <title>The complete genome of Planctomyces brasiliensis DSM 5305.</title>
        <authorList>
            <person name="Lucas S."/>
            <person name="Copeland A."/>
            <person name="Lapidus A."/>
            <person name="Bruce D."/>
            <person name="Goodwin L."/>
            <person name="Pitluck S."/>
            <person name="Kyrpides N."/>
            <person name="Mavromatis K."/>
            <person name="Pagani I."/>
            <person name="Ivanova N."/>
            <person name="Ovchinnikova G."/>
            <person name="Lu M."/>
            <person name="Detter J.C."/>
            <person name="Han C."/>
            <person name="Land M."/>
            <person name="Hauser L."/>
            <person name="Markowitz V."/>
            <person name="Cheng J.-F."/>
            <person name="Hugenholtz P."/>
            <person name="Woyke T."/>
            <person name="Wu D."/>
            <person name="Tindall B."/>
            <person name="Pomrenke H.G."/>
            <person name="Brambilla E."/>
            <person name="Klenk H.-P."/>
            <person name="Eisen J.A."/>
        </authorList>
    </citation>
    <scope>NUCLEOTIDE SEQUENCE [LARGE SCALE GENOMIC DNA]</scope>
    <source>
        <strain evidence="7">ATCC 49424 / DSM 5305 / JCM 21570 / NBRC 103401 / IFAM 1448</strain>
    </source>
</reference>
<dbReference type="STRING" id="756272.Plabr_1536"/>
<dbReference type="InterPro" id="IPR058031">
    <property type="entry name" value="AAA_lid_NorR"/>
</dbReference>
<name>F0SRM4_RUBBR</name>
<accession>F0SRM4</accession>
<dbReference type="RefSeq" id="WP_013627875.1">
    <property type="nucleotide sequence ID" value="NC_015174.1"/>
</dbReference>
<dbReference type="HOGENOM" id="CLU_899817_0_0_0"/>
<dbReference type="InterPro" id="IPR002197">
    <property type="entry name" value="HTH_Fis"/>
</dbReference>
<dbReference type="SUPFAM" id="SSF46689">
    <property type="entry name" value="Homeodomain-like"/>
    <property type="match status" value="1"/>
</dbReference>
<evidence type="ECO:0000256" key="2">
    <source>
        <dbReference type="ARBA" id="ARBA00022840"/>
    </source>
</evidence>
<dbReference type="Pfam" id="PF25601">
    <property type="entry name" value="AAA_lid_14"/>
    <property type="match status" value="1"/>
</dbReference>
<dbReference type="SUPFAM" id="SSF52540">
    <property type="entry name" value="P-loop containing nucleoside triphosphate hydrolases"/>
    <property type="match status" value="1"/>
</dbReference>
<dbReference type="PANTHER" id="PTHR32071:SF121">
    <property type="entry name" value="SIGMA L-DEPENDENT TRANSCRIPTIONAL REGULATOR YQIR-RELATED"/>
    <property type="match status" value="1"/>
</dbReference>
<organism evidence="6 7">
    <name type="scientific">Rubinisphaera brasiliensis (strain ATCC 49424 / DSM 5305 / JCM 21570 / IAM 15109 / NBRC 103401 / IFAM 1448)</name>
    <name type="common">Planctomyces brasiliensis</name>
    <dbReference type="NCBI Taxonomy" id="756272"/>
    <lineage>
        <taxon>Bacteria</taxon>
        <taxon>Pseudomonadati</taxon>
        <taxon>Planctomycetota</taxon>
        <taxon>Planctomycetia</taxon>
        <taxon>Planctomycetales</taxon>
        <taxon>Planctomycetaceae</taxon>
        <taxon>Rubinisphaera</taxon>
    </lineage>
</organism>
<dbReference type="Gene3D" id="1.10.8.60">
    <property type="match status" value="1"/>
</dbReference>
<sequence length="309" mass="34258">MIDRGTGEPVPAGQTRPWDRQRLLAQLSLLLQHQPVAVLTGESGAGKFFLAEQYRHHQQIDAADCGLIDARSPSVQSGQAALLPVVDALTDSALVVIRHVELLSAGDQQVLLHHLERAEDSARRWLLTTRVDLQTATVPDRFQPSLFYRIRMLACPVPPVRQRPHQLAGLIRELVQEYVHKYRRPVERIDESFMQAIQQHHWPGNVRELRHAIERAVIECTHGVLQAGHLPVLQTVSTCESAVPGDRSLAAVEAPTKSSGALDDVVASTERTCIQQALEEHGQSRTAAARELGISRVTLYNKMKKLGIG</sequence>
<dbReference type="Gene3D" id="3.40.50.300">
    <property type="entry name" value="P-loop containing nucleotide triphosphate hydrolases"/>
    <property type="match status" value="1"/>
</dbReference>
<dbReference type="GO" id="GO:0006355">
    <property type="term" value="P:regulation of DNA-templated transcription"/>
    <property type="evidence" value="ECO:0007669"/>
    <property type="project" value="InterPro"/>
</dbReference>
<evidence type="ECO:0000256" key="4">
    <source>
        <dbReference type="ARBA" id="ARBA00023163"/>
    </source>
</evidence>
<dbReference type="GO" id="GO:0005524">
    <property type="term" value="F:ATP binding"/>
    <property type="evidence" value="ECO:0007669"/>
    <property type="project" value="UniProtKB-KW"/>
</dbReference>
<dbReference type="KEGG" id="pbs:Plabr_1536"/>
<dbReference type="eggNOG" id="COG3829">
    <property type="taxonomic scope" value="Bacteria"/>
</dbReference>
<dbReference type="EMBL" id="CP002546">
    <property type="protein sequence ID" value="ADY59147.1"/>
    <property type="molecule type" value="Genomic_DNA"/>
</dbReference>
<dbReference type="Proteomes" id="UP000006860">
    <property type="component" value="Chromosome"/>
</dbReference>
<dbReference type="PROSITE" id="PS00688">
    <property type="entry name" value="SIGMA54_INTERACT_3"/>
    <property type="match status" value="1"/>
</dbReference>
<keyword evidence="7" id="KW-1185">Reference proteome</keyword>
<evidence type="ECO:0000313" key="6">
    <source>
        <dbReference type="EMBL" id="ADY59147.1"/>
    </source>
</evidence>
<dbReference type="InterPro" id="IPR002078">
    <property type="entry name" value="Sigma_54_int"/>
</dbReference>
<evidence type="ECO:0000259" key="5">
    <source>
        <dbReference type="PROSITE" id="PS50045"/>
    </source>
</evidence>
<dbReference type="Pfam" id="PF14532">
    <property type="entry name" value="Sigma54_activ_2"/>
    <property type="match status" value="1"/>
</dbReference>
<evidence type="ECO:0000256" key="1">
    <source>
        <dbReference type="ARBA" id="ARBA00022741"/>
    </source>
</evidence>
<proteinExistence type="predicted"/>
<dbReference type="PRINTS" id="PR01590">
    <property type="entry name" value="HTHFIS"/>
</dbReference>
<keyword evidence="4" id="KW-0804">Transcription</keyword>
<dbReference type="GO" id="GO:0043565">
    <property type="term" value="F:sequence-specific DNA binding"/>
    <property type="evidence" value="ECO:0007669"/>
    <property type="project" value="InterPro"/>
</dbReference>
<dbReference type="InterPro" id="IPR009057">
    <property type="entry name" value="Homeodomain-like_sf"/>
</dbReference>
<dbReference type="PANTHER" id="PTHR32071">
    <property type="entry name" value="TRANSCRIPTIONAL REGULATORY PROTEIN"/>
    <property type="match status" value="1"/>
</dbReference>
<dbReference type="InterPro" id="IPR027417">
    <property type="entry name" value="P-loop_NTPase"/>
</dbReference>
<dbReference type="PROSITE" id="PS50045">
    <property type="entry name" value="SIGMA54_INTERACT_4"/>
    <property type="match status" value="1"/>
</dbReference>
<dbReference type="AlphaFoldDB" id="F0SRM4"/>
<gene>
    <name evidence="6" type="ordered locus">Plabr_1536</name>
</gene>
<protein>
    <submittedName>
        <fullName evidence="6">Sigma54 specific transcriptional regulator, Fis family</fullName>
    </submittedName>
</protein>
<dbReference type="Gene3D" id="1.10.10.60">
    <property type="entry name" value="Homeodomain-like"/>
    <property type="match status" value="1"/>
</dbReference>
<keyword evidence="2" id="KW-0067">ATP-binding</keyword>
<keyword evidence="1" id="KW-0547">Nucleotide-binding</keyword>
<keyword evidence="3" id="KW-0805">Transcription regulation</keyword>
<evidence type="ECO:0000313" key="7">
    <source>
        <dbReference type="Proteomes" id="UP000006860"/>
    </source>
</evidence>
<dbReference type="OrthoDB" id="7476585at2"/>
<dbReference type="Pfam" id="PF02954">
    <property type="entry name" value="HTH_8"/>
    <property type="match status" value="1"/>
</dbReference>
<evidence type="ECO:0000256" key="3">
    <source>
        <dbReference type="ARBA" id="ARBA00023015"/>
    </source>
</evidence>